<dbReference type="PATRIC" id="fig|155920.8.peg.3213"/>
<dbReference type="HOGENOM" id="CLU_3335106_0_0_6"/>
<evidence type="ECO:0000313" key="1">
    <source>
        <dbReference type="EMBL" id="AIC11694.1"/>
    </source>
</evidence>
<reference evidence="1 2" key="1">
    <citation type="submission" date="2013-08" db="EMBL/GenBank/DDBJ databases">
        <authorList>
            <person name="Stouthamer R."/>
            <person name="Nunney L."/>
        </authorList>
    </citation>
    <scope>NUCLEOTIDE SEQUENCE [LARGE SCALE GENOMIC DNA]</scope>
    <source>
        <strain evidence="2">ann-1</strain>
    </source>
</reference>
<proteinExistence type="predicted"/>
<accession>A0A060H4I7</accession>
<dbReference type="AlphaFoldDB" id="A0A060H4I7"/>
<organism evidence="1 2">
    <name type="scientific">Xylella fastidiosa subsp. sandyi Ann-1</name>
    <dbReference type="NCBI Taxonomy" id="155920"/>
    <lineage>
        <taxon>Bacteria</taxon>
        <taxon>Pseudomonadati</taxon>
        <taxon>Pseudomonadota</taxon>
        <taxon>Gammaproteobacteria</taxon>
        <taxon>Lysobacterales</taxon>
        <taxon>Lysobacteraceae</taxon>
        <taxon>Xylella</taxon>
    </lineage>
</organism>
<protein>
    <submittedName>
        <fullName evidence="1">Uncharacterized protein</fullName>
    </submittedName>
</protein>
<gene>
    <name evidence="1" type="ORF">D934_13565</name>
</gene>
<dbReference type="EMBL" id="CP006696">
    <property type="protein sequence ID" value="AIC11694.1"/>
    <property type="molecule type" value="Genomic_DNA"/>
</dbReference>
<evidence type="ECO:0000313" key="2">
    <source>
        <dbReference type="Proteomes" id="UP000027215"/>
    </source>
</evidence>
<name>A0A060H4I7_XYLFS</name>
<dbReference type="KEGG" id="xfs:D934_13565"/>
<sequence>MPKMLEKCWIAPIPLLADHITMSNRSASVTLPGRGSPA</sequence>
<dbReference type="Proteomes" id="UP000027215">
    <property type="component" value="Chromosome"/>
</dbReference>